<evidence type="ECO:0000313" key="1">
    <source>
        <dbReference type="EMBL" id="EGG50637.1"/>
    </source>
</evidence>
<dbReference type="HOGENOM" id="CLU_976081_0_0_4"/>
<accession>F3QNT6</accession>
<comment type="caution">
    <text evidence="1">The sequence shown here is derived from an EMBL/GenBank/DDBJ whole genome shotgun (WGS) entry which is preliminary data.</text>
</comment>
<evidence type="ECO:0000313" key="2">
    <source>
        <dbReference type="Proteomes" id="UP000005156"/>
    </source>
</evidence>
<dbReference type="RefSeq" id="WP_008865048.1">
    <property type="nucleotide sequence ID" value="NZ_GL883761.1"/>
</dbReference>
<sequence length="285" mass="33033">MISNLFDVLFPLGLAFPQFFSREYAKRISDIFELFASNTLIDAKTLLKEESAMTLLNFLRSYDLINERQKPILADITEITSISGGRPKPFVAYGKPLDELEIVNYHEHLACYRNSLSEAQKEWDDLSRSIKADPRDHMLAKCPEFYHFSWIPGSLLWLNPDGSHRTLKLRYLSKILKRDWVIHGTVTSLFINKSRTWDFLKYDCFLVPGNFWLEKEKLLAFIQEISTVPINEKEIFPSQGLLPWCELNTRLMVLPKTLNLGSLARHCGVFSFNDFICTLLSLESK</sequence>
<keyword evidence="2" id="KW-1185">Reference proteome</keyword>
<dbReference type="EMBL" id="AFBP01000096">
    <property type="protein sequence ID" value="EGG50637.1"/>
    <property type="molecule type" value="Genomic_DNA"/>
</dbReference>
<dbReference type="GeneID" id="43349893"/>
<reference evidence="1 2" key="1">
    <citation type="submission" date="2011-02" db="EMBL/GenBank/DDBJ databases">
        <authorList>
            <person name="Weinstock G."/>
            <person name="Sodergren E."/>
            <person name="Clifton S."/>
            <person name="Fulton L."/>
            <person name="Fulton B."/>
            <person name="Courtney L."/>
            <person name="Fronick C."/>
            <person name="Harrison M."/>
            <person name="Strong C."/>
            <person name="Farmer C."/>
            <person name="Delahaunty K."/>
            <person name="Markovic C."/>
            <person name="Hall O."/>
            <person name="Minx P."/>
            <person name="Tomlinson C."/>
            <person name="Mitreva M."/>
            <person name="Hou S."/>
            <person name="Chen J."/>
            <person name="Wollam A."/>
            <person name="Pepin K.H."/>
            <person name="Johnson M."/>
            <person name="Bhonagiri V."/>
            <person name="Zhang X."/>
            <person name="Suruliraj S."/>
            <person name="Warren W."/>
            <person name="Chinwalla A."/>
            <person name="Mardis E.R."/>
            <person name="Wilson R.K."/>
        </authorList>
    </citation>
    <scope>NUCLEOTIDE SEQUENCE [LARGE SCALE GENOMIC DNA]</scope>
    <source>
        <strain evidence="1 2">YIT 11859</strain>
    </source>
</reference>
<dbReference type="AlphaFoldDB" id="F3QNT6"/>
<dbReference type="Proteomes" id="UP000005156">
    <property type="component" value="Unassembled WGS sequence"/>
</dbReference>
<proteinExistence type="predicted"/>
<organism evidence="1 2">
    <name type="scientific">Parasutterella excrementihominis YIT 11859</name>
    <dbReference type="NCBI Taxonomy" id="762966"/>
    <lineage>
        <taxon>Bacteria</taxon>
        <taxon>Pseudomonadati</taxon>
        <taxon>Pseudomonadota</taxon>
        <taxon>Betaproteobacteria</taxon>
        <taxon>Burkholderiales</taxon>
        <taxon>Sutterellaceae</taxon>
        <taxon>Parasutterella</taxon>
    </lineage>
</organism>
<name>F3QNT6_9BURK</name>
<protein>
    <submittedName>
        <fullName evidence="1">Conserved domain protein</fullName>
    </submittedName>
</protein>
<gene>
    <name evidence="1" type="ORF">HMPREF9439_02622</name>
</gene>